<comment type="subcellular location">
    <subcellularLocation>
        <location evidence="13">Cytoplasm</location>
    </subcellularLocation>
</comment>
<keyword evidence="7 13" id="KW-0378">Hydrolase</keyword>
<dbReference type="GO" id="GO:0005737">
    <property type="term" value="C:cytoplasm"/>
    <property type="evidence" value="ECO:0007669"/>
    <property type="project" value="UniProtKB-SubCell"/>
</dbReference>
<evidence type="ECO:0000256" key="8">
    <source>
        <dbReference type="ARBA" id="ARBA00022842"/>
    </source>
</evidence>
<dbReference type="PANTHER" id="PTHR30194:SF3">
    <property type="entry name" value="CROSSOVER JUNCTION ENDODEOXYRIBONUCLEASE RUVC"/>
    <property type="match status" value="1"/>
</dbReference>
<dbReference type="InterPro" id="IPR012337">
    <property type="entry name" value="RNaseH-like_sf"/>
</dbReference>
<dbReference type="GO" id="GO:0008821">
    <property type="term" value="F:crossover junction DNA endonuclease activity"/>
    <property type="evidence" value="ECO:0007669"/>
    <property type="project" value="UniProtKB-UniRule"/>
</dbReference>
<dbReference type="Proteomes" id="UP000011705">
    <property type="component" value="Chromosome"/>
</dbReference>
<dbReference type="PATRIC" id="fig|999432.5.peg.625"/>
<comment type="similarity">
    <text evidence="1 13">Belongs to the RuvC family.</text>
</comment>
<evidence type="ECO:0000256" key="1">
    <source>
        <dbReference type="ARBA" id="ARBA00009518"/>
    </source>
</evidence>
<dbReference type="Gene3D" id="3.30.420.10">
    <property type="entry name" value="Ribonuclease H-like superfamily/Ribonuclease H"/>
    <property type="match status" value="1"/>
</dbReference>
<dbReference type="NCBIfam" id="TIGR00228">
    <property type="entry name" value="ruvC"/>
    <property type="match status" value="1"/>
</dbReference>
<keyword evidence="4 13" id="KW-0479">Metal-binding</keyword>
<keyword evidence="2 13" id="KW-0963">Cytoplasm</keyword>
<keyword evidence="10 13" id="KW-0233">DNA recombination</keyword>
<dbReference type="RefSeq" id="WP_002683337.1">
    <property type="nucleotide sequence ID" value="NZ_CM001795.1"/>
</dbReference>
<keyword evidence="8 13" id="KW-0460">Magnesium</keyword>
<dbReference type="GO" id="GO:0048476">
    <property type="term" value="C:Holliday junction resolvase complex"/>
    <property type="evidence" value="ECO:0007669"/>
    <property type="project" value="UniProtKB-UniRule"/>
</dbReference>
<dbReference type="FunFam" id="3.30.420.10:FF:000002">
    <property type="entry name" value="Crossover junction endodeoxyribonuclease RuvC"/>
    <property type="match status" value="1"/>
</dbReference>
<keyword evidence="3 13" id="KW-0540">Nuclease</keyword>
<dbReference type="HOGENOM" id="CLU_091257_3_1_12"/>
<dbReference type="GO" id="GO:0003677">
    <property type="term" value="F:DNA binding"/>
    <property type="evidence" value="ECO:0007669"/>
    <property type="project" value="UniProtKB-KW"/>
</dbReference>
<dbReference type="InterPro" id="IPR002176">
    <property type="entry name" value="X-over_junc_endoDNase_RuvC"/>
</dbReference>
<dbReference type="GO" id="GO:0006310">
    <property type="term" value="P:DNA recombination"/>
    <property type="evidence" value="ECO:0007669"/>
    <property type="project" value="UniProtKB-UniRule"/>
</dbReference>
<accession>A0A0E2E8F6</accession>
<protein>
    <recommendedName>
        <fullName evidence="13 14">Crossover junction endodeoxyribonuclease RuvC</fullName>
        <ecNumber evidence="13 14">3.1.21.10</ecNumber>
    </recommendedName>
    <alternativeName>
        <fullName evidence="13">Holliday junction nuclease RuvC</fullName>
    </alternativeName>
    <alternativeName>
        <fullName evidence="13">Holliday junction resolvase RuvC</fullName>
    </alternativeName>
</protein>
<evidence type="ECO:0000256" key="2">
    <source>
        <dbReference type="ARBA" id="ARBA00022490"/>
    </source>
</evidence>
<dbReference type="InterPro" id="IPR036397">
    <property type="entry name" value="RNaseH_sf"/>
</dbReference>
<evidence type="ECO:0000256" key="7">
    <source>
        <dbReference type="ARBA" id="ARBA00022801"/>
    </source>
</evidence>
<feature type="binding site" evidence="13">
    <location>
        <position position="154"/>
    </location>
    <ligand>
        <name>Mg(2+)</name>
        <dbReference type="ChEBI" id="CHEBI:18420"/>
        <label>1</label>
    </ligand>
</feature>
<dbReference type="HAMAP" id="MF_00034">
    <property type="entry name" value="RuvC"/>
    <property type="match status" value="1"/>
</dbReference>
<comment type="function">
    <text evidence="13">The RuvA-RuvB-RuvC complex processes Holliday junction (HJ) DNA during genetic recombination and DNA repair. Endonuclease that resolves HJ intermediates. Cleaves cruciform DNA by making single-stranded nicks across the HJ at symmetrical positions within the homologous arms, yielding a 5'-phosphate and a 3'-hydroxyl group; requires a central core of homology in the junction. The consensus cleavage sequence is 5'-(A/T)TT(C/G)-3'. Cleavage occurs on the 3'-side of the TT dinucleotide at the point of strand exchange. HJ branch migration catalyzed by RuvA-RuvB allows RuvC to scan DNA until it finds its consensus sequence, where it cleaves and resolves the cruciform DNA.</text>
</comment>
<dbReference type="PRINTS" id="PR00696">
    <property type="entry name" value="RSOLVASERUVC"/>
</dbReference>
<evidence type="ECO:0000256" key="4">
    <source>
        <dbReference type="ARBA" id="ARBA00022723"/>
    </source>
</evidence>
<reference evidence="15" key="1">
    <citation type="submission" date="2012-01" db="EMBL/GenBank/DDBJ databases">
        <title>The Genome Sequence of Treponema denticola H-22.</title>
        <authorList>
            <consortium name="The Broad Institute Genome Sequencing Platform"/>
            <person name="Earl A."/>
            <person name="Ward D."/>
            <person name="Feldgarden M."/>
            <person name="Gevers D."/>
            <person name="Blanton J.M."/>
            <person name="Fenno C.J."/>
            <person name="Baranova O.V."/>
            <person name="Mathney J."/>
            <person name="Dewhirst F.E."/>
            <person name="Izard J."/>
            <person name="Young S.K."/>
            <person name="Zeng Q."/>
            <person name="Gargeya S."/>
            <person name="Fitzgerald M."/>
            <person name="Haas B."/>
            <person name="Abouelleil A."/>
            <person name="Alvarado L."/>
            <person name="Arachchi H.M."/>
            <person name="Berlin A."/>
            <person name="Chapman S.B."/>
            <person name="Gearin G."/>
            <person name="Goldberg J."/>
            <person name="Griggs A."/>
            <person name="Gujja S."/>
            <person name="Hansen M."/>
            <person name="Heiman D."/>
            <person name="Howarth C."/>
            <person name="Larimer J."/>
            <person name="Lui A."/>
            <person name="MacDonald P.J.P."/>
            <person name="McCowen C."/>
            <person name="Montmayeur A."/>
            <person name="Murphy C."/>
            <person name="Neiman D."/>
            <person name="Pearson M."/>
            <person name="Priest M."/>
            <person name="Roberts A."/>
            <person name="Saif S."/>
            <person name="Shea T."/>
            <person name="Sisk P."/>
            <person name="Stolte C."/>
            <person name="Sykes S."/>
            <person name="Wortman J."/>
            <person name="Nusbaum C."/>
            <person name="Birren B."/>
        </authorList>
    </citation>
    <scope>NUCLEOTIDE SEQUENCE [LARGE SCALE GENOMIC DNA]</scope>
    <source>
        <strain evidence="15">H-22</strain>
    </source>
</reference>
<comment type="catalytic activity">
    <reaction evidence="12 13">
        <text>Endonucleolytic cleavage at a junction such as a reciprocal single-stranded crossover between two homologous DNA duplexes (Holliday junction).</text>
        <dbReference type="EC" id="3.1.21.10"/>
    </reaction>
</comment>
<evidence type="ECO:0000256" key="9">
    <source>
        <dbReference type="ARBA" id="ARBA00023125"/>
    </source>
</evidence>
<feature type="active site" evidence="13">
    <location>
        <position position="81"/>
    </location>
</feature>
<dbReference type="CDD" id="cd16962">
    <property type="entry name" value="RuvC"/>
    <property type="match status" value="1"/>
</dbReference>
<name>A0A0E2E8F6_TREDN</name>
<comment type="cofactor">
    <cofactor evidence="13">
        <name>Mg(2+)</name>
        <dbReference type="ChEBI" id="CHEBI:18420"/>
    </cofactor>
    <text evidence="13">Binds 2 Mg(2+) ion per subunit.</text>
</comment>
<dbReference type="EMBL" id="AGDV01000005">
    <property type="protein sequence ID" value="EMB35327.1"/>
    <property type="molecule type" value="Genomic_DNA"/>
</dbReference>
<evidence type="ECO:0000256" key="14">
    <source>
        <dbReference type="NCBIfam" id="TIGR00228"/>
    </source>
</evidence>
<dbReference type="GO" id="GO:0000287">
    <property type="term" value="F:magnesium ion binding"/>
    <property type="evidence" value="ECO:0007669"/>
    <property type="project" value="UniProtKB-UniRule"/>
</dbReference>
<evidence type="ECO:0000256" key="13">
    <source>
        <dbReference type="HAMAP-Rule" id="MF_00034"/>
    </source>
</evidence>
<feature type="binding site" evidence="13">
    <location>
        <position position="21"/>
    </location>
    <ligand>
        <name>Mg(2+)</name>
        <dbReference type="ChEBI" id="CHEBI:18420"/>
        <label>1</label>
    </ligand>
</feature>
<feature type="binding site" evidence="13">
    <location>
        <position position="81"/>
    </location>
    <ligand>
        <name>Mg(2+)</name>
        <dbReference type="ChEBI" id="CHEBI:18420"/>
        <label>2</label>
    </ligand>
</feature>
<proteinExistence type="inferred from homology"/>
<evidence type="ECO:0000256" key="12">
    <source>
        <dbReference type="ARBA" id="ARBA00029354"/>
    </source>
</evidence>
<dbReference type="EC" id="3.1.21.10" evidence="13 14"/>
<comment type="subunit">
    <text evidence="13">Homodimer which binds Holliday junction (HJ) DNA. The HJ becomes 2-fold symmetrical on binding to RuvC with unstacked arms; it has a different conformation from HJ DNA in complex with RuvA. In the full resolvosome a probable DNA-RuvA(4)-RuvB(12)-RuvC(2) complex forms which resolves the HJ.</text>
</comment>
<evidence type="ECO:0000256" key="10">
    <source>
        <dbReference type="ARBA" id="ARBA00023172"/>
    </source>
</evidence>
<evidence type="ECO:0000256" key="6">
    <source>
        <dbReference type="ARBA" id="ARBA00022763"/>
    </source>
</evidence>
<dbReference type="GO" id="GO:0006281">
    <property type="term" value="P:DNA repair"/>
    <property type="evidence" value="ECO:0007669"/>
    <property type="project" value="UniProtKB-UniRule"/>
</dbReference>
<dbReference type="Pfam" id="PF02075">
    <property type="entry name" value="RuvC"/>
    <property type="match status" value="1"/>
</dbReference>
<evidence type="ECO:0000256" key="3">
    <source>
        <dbReference type="ARBA" id="ARBA00022722"/>
    </source>
</evidence>
<sequence length="178" mass="19065">MGILKAASGKKNLRPCVIGIDPGLANTGYGIISFSNNRFECIEYGSISTEPHLLQGERLLKIFDRVSELIEKYRPKEAGIETLYFAKNATSAMSVSEARGVVLLALAQGGVRVGEYAPNSIKKAVTGIAQAEKRQVQEAVKLILGLKEIPRPDHAADALAAAITKINLGDVGEVQAYV</sequence>
<evidence type="ECO:0000313" key="15">
    <source>
        <dbReference type="EMBL" id="EMB35327.1"/>
    </source>
</evidence>
<feature type="active site" evidence="13">
    <location>
        <position position="21"/>
    </location>
</feature>
<keyword evidence="9 13" id="KW-0238">DNA-binding</keyword>
<dbReference type="AlphaFoldDB" id="A0A0E2E8F6"/>
<keyword evidence="6 13" id="KW-0227">DNA damage</keyword>
<feature type="active site" evidence="13">
    <location>
        <position position="154"/>
    </location>
</feature>
<dbReference type="NCBIfam" id="NF000711">
    <property type="entry name" value="PRK00039.2-1"/>
    <property type="match status" value="1"/>
</dbReference>
<evidence type="ECO:0000256" key="11">
    <source>
        <dbReference type="ARBA" id="ARBA00023204"/>
    </source>
</evidence>
<keyword evidence="5 13" id="KW-0255">Endonuclease</keyword>
<organism evidence="15">
    <name type="scientific">Treponema denticola H-22</name>
    <dbReference type="NCBI Taxonomy" id="999432"/>
    <lineage>
        <taxon>Bacteria</taxon>
        <taxon>Pseudomonadati</taxon>
        <taxon>Spirochaetota</taxon>
        <taxon>Spirochaetia</taxon>
        <taxon>Spirochaetales</taxon>
        <taxon>Treponemataceae</taxon>
        <taxon>Treponema</taxon>
    </lineage>
</organism>
<gene>
    <name evidence="13" type="primary">ruvC</name>
    <name evidence="15" type="ORF">HMPREF9726_00602</name>
</gene>
<evidence type="ECO:0000256" key="5">
    <source>
        <dbReference type="ARBA" id="ARBA00022759"/>
    </source>
</evidence>
<dbReference type="PANTHER" id="PTHR30194">
    <property type="entry name" value="CROSSOVER JUNCTION ENDODEOXYRIBONUCLEASE RUVC"/>
    <property type="match status" value="1"/>
</dbReference>
<keyword evidence="11 13" id="KW-0234">DNA repair</keyword>
<comment type="caution">
    <text evidence="15">The sequence shown here is derived from an EMBL/GenBank/DDBJ whole genome shotgun (WGS) entry which is preliminary data.</text>
</comment>
<dbReference type="SUPFAM" id="SSF53098">
    <property type="entry name" value="Ribonuclease H-like"/>
    <property type="match status" value="1"/>
</dbReference>